<gene>
    <name evidence="3" type="ORF">Cfor_08797</name>
</gene>
<keyword evidence="4" id="KW-1185">Reference proteome</keyword>
<accession>A0A6L2PP20</accession>
<dbReference type="AlphaFoldDB" id="A0A6L2PP20"/>
<dbReference type="FunCoup" id="A0A6L2PP20">
    <property type="interactions" value="200"/>
</dbReference>
<dbReference type="Gene3D" id="3.40.50.300">
    <property type="entry name" value="P-loop containing nucleotide triphosphate hydrolases"/>
    <property type="match status" value="1"/>
</dbReference>
<feature type="transmembrane region" description="Helical" evidence="1">
    <location>
        <begin position="12"/>
        <end position="31"/>
    </location>
</feature>
<dbReference type="InterPro" id="IPR027417">
    <property type="entry name" value="P-loop_NTPase"/>
</dbReference>
<dbReference type="FunFam" id="3.40.50.300:FF:001931">
    <property type="entry name" value="Blast:Carbohydrate sulfotransferase 4"/>
    <property type="match status" value="1"/>
</dbReference>
<dbReference type="GO" id="GO:0006044">
    <property type="term" value="P:N-acetylglucosamine metabolic process"/>
    <property type="evidence" value="ECO:0007669"/>
    <property type="project" value="TreeGrafter"/>
</dbReference>
<keyword evidence="1" id="KW-0472">Membrane</keyword>
<protein>
    <recommendedName>
        <fullName evidence="2">Sulfotransferase domain-containing protein</fullName>
    </recommendedName>
</protein>
<dbReference type="InterPro" id="IPR000863">
    <property type="entry name" value="Sulfotransferase_dom"/>
</dbReference>
<dbReference type="OrthoDB" id="6138663at2759"/>
<dbReference type="PANTHER" id="PTHR10704:SF44">
    <property type="entry name" value="LD35051P-RELATED"/>
    <property type="match status" value="1"/>
</dbReference>
<evidence type="ECO:0000259" key="2">
    <source>
        <dbReference type="Pfam" id="PF00685"/>
    </source>
</evidence>
<dbReference type="InterPro" id="IPR051135">
    <property type="entry name" value="Gal/GlcNAc/GalNAc_ST"/>
</dbReference>
<comment type="caution">
    <text evidence="3">The sequence shown here is derived from an EMBL/GenBank/DDBJ whole genome shotgun (WGS) entry which is preliminary data.</text>
</comment>
<dbReference type="GO" id="GO:0006790">
    <property type="term" value="P:sulfur compound metabolic process"/>
    <property type="evidence" value="ECO:0007669"/>
    <property type="project" value="TreeGrafter"/>
</dbReference>
<dbReference type="Proteomes" id="UP000502823">
    <property type="component" value="Unassembled WGS sequence"/>
</dbReference>
<evidence type="ECO:0000256" key="1">
    <source>
        <dbReference type="SAM" id="Phobius"/>
    </source>
</evidence>
<dbReference type="SUPFAM" id="SSF52540">
    <property type="entry name" value="P-loop containing nucleoside triphosphate hydrolases"/>
    <property type="match status" value="1"/>
</dbReference>
<keyword evidence="1" id="KW-1133">Transmembrane helix</keyword>
<dbReference type="Pfam" id="PF00685">
    <property type="entry name" value="Sulfotransfer_1"/>
    <property type="match status" value="1"/>
</dbReference>
<dbReference type="EMBL" id="BLKM01008640">
    <property type="protein sequence ID" value="GFG34359.1"/>
    <property type="molecule type" value="Genomic_DNA"/>
</dbReference>
<sequence>MQLPVLVCCRRRFSAYSVAVVCSVCLLMLIVSHRLVNSAALDRAPFLDISRTFQQSWSNNEVESENNFTSEIEKVINEQRQIIAEEMLDYPYPAGRYNISARSLDDLVPDMSGTPIRSLIITTWRSGSTFLGDVLNSHPANYYHYEPLLDYEIIQIRGEPLATGAIKNLKNLLNCNYTDMEHYLNYGKEHVWLFNHNTRLWDQCQEHPSICWLPEFLNPFCHLFPFQSMKVVRLRLSLVEELLEDPSLGVRVVLLVRDPRGTLQSRKHRDWCPGNPDCFEPLRLCTDLVADYSAAVRLTMKYPHRFRAVRYEDLSVEPHKGVQDLFQFFGLDFHPNIQLFLDTHTKVNVGGVSSTYRNSKSAPFHWRQDLTHSEVRAIQRACAPAMHYWGYRRAANSSHQKEFNPLGEFSLS</sequence>
<reference evidence="4" key="1">
    <citation type="submission" date="2020-01" db="EMBL/GenBank/DDBJ databases">
        <title>Draft genome sequence of the Termite Coptotermes fromosanus.</title>
        <authorList>
            <person name="Itakura S."/>
            <person name="Yosikawa Y."/>
            <person name="Umezawa K."/>
        </authorList>
    </citation>
    <scope>NUCLEOTIDE SEQUENCE [LARGE SCALE GENOMIC DNA]</scope>
</reference>
<evidence type="ECO:0000313" key="3">
    <source>
        <dbReference type="EMBL" id="GFG34359.1"/>
    </source>
</evidence>
<dbReference type="GO" id="GO:0001517">
    <property type="term" value="F:N-acetylglucosamine 6-O-sulfotransferase activity"/>
    <property type="evidence" value="ECO:0007669"/>
    <property type="project" value="TreeGrafter"/>
</dbReference>
<proteinExistence type="predicted"/>
<dbReference type="InParanoid" id="A0A6L2PP20"/>
<dbReference type="PANTHER" id="PTHR10704">
    <property type="entry name" value="CARBOHYDRATE SULFOTRANSFERASE"/>
    <property type="match status" value="1"/>
</dbReference>
<name>A0A6L2PP20_COPFO</name>
<organism evidence="3 4">
    <name type="scientific">Coptotermes formosanus</name>
    <name type="common">Formosan subterranean termite</name>
    <dbReference type="NCBI Taxonomy" id="36987"/>
    <lineage>
        <taxon>Eukaryota</taxon>
        <taxon>Metazoa</taxon>
        <taxon>Ecdysozoa</taxon>
        <taxon>Arthropoda</taxon>
        <taxon>Hexapoda</taxon>
        <taxon>Insecta</taxon>
        <taxon>Pterygota</taxon>
        <taxon>Neoptera</taxon>
        <taxon>Polyneoptera</taxon>
        <taxon>Dictyoptera</taxon>
        <taxon>Blattodea</taxon>
        <taxon>Blattoidea</taxon>
        <taxon>Termitoidae</taxon>
        <taxon>Rhinotermitidae</taxon>
        <taxon>Coptotermes</taxon>
    </lineage>
</organism>
<feature type="domain" description="Sulfotransferase" evidence="2">
    <location>
        <begin position="117"/>
        <end position="389"/>
    </location>
</feature>
<evidence type="ECO:0000313" key="4">
    <source>
        <dbReference type="Proteomes" id="UP000502823"/>
    </source>
</evidence>
<keyword evidence="1" id="KW-0812">Transmembrane</keyword>